<name>A0A1V4QFS6_UNCW3</name>
<comment type="caution">
    <text evidence="2">The sequence shown here is derived from an EMBL/GenBank/DDBJ whole genome shotgun (WGS) entry which is preliminary data.</text>
</comment>
<evidence type="ECO:0000313" key="3">
    <source>
        <dbReference type="Proteomes" id="UP000191663"/>
    </source>
</evidence>
<organism evidence="2 3">
    <name type="scientific">candidate division WOR-3 bacterium 4484_100</name>
    <dbReference type="NCBI Taxonomy" id="1936077"/>
    <lineage>
        <taxon>Bacteria</taxon>
        <taxon>Bacteria division WOR-3</taxon>
    </lineage>
</organism>
<feature type="domain" description="CheW-like" evidence="1">
    <location>
        <begin position="1"/>
        <end position="140"/>
    </location>
</feature>
<dbReference type="GO" id="GO:0005829">
    <property type="term" value="C:cytosol"/>
    <property type="evidence" value="ECO:0007669"/>
    <property type="project" value="TreeGrafter"/>
</dbReference>
<sequence length="140" mass="15745">MDTIIVFRIGDEHIGIDINKVREVTESTEPVAVPGTPNFLLGLVNVRGEIIPVVSLKKRLGLKGEEQGNVLLIIEEKGRLAGLKVDELFGTKKIKEKEINRRSEFLSTKKEKQFFYGVCETGEKPILILDLVRTLSKEDK</sequence>
<protein>
    <recommendedName>
        <fullName evidence="1">CheW-like domain-containing protein</fullName>
    </recommendedName>
</protein>
<dbReference type="SMART" id="SM00260">
    <property type="entry name" value="CheW"/>
    <property type="match status" value="1"/>
</dbReference>
<dbReference type="AlphaFoldDB" id="A0A1V4QFS6"/>
<dbReference type="SUPFAM" id="SSF50341">
    <property type="entry name" value="CheW-like"/>
    <property type="match status" value="1"/>
</dbReference>
<dbReference type="Gene3D" id="2.30.30.40">
    <property type="entry name" value="SH3 Domains"/>
    <property type="match status" value="1"/>
</dbReference>
<proteinExistence type="predicted"/>
<evidence type="ECO:0000313" key="2">
    <source>
        <dbReference type="EMBL" id="OPX18220.1"/>
    </source>
</evidence>
<accession>A0A1V4QFS6</accession>
<gene>
    <name evidence="2" type="ORF">BXT86_02355</name>
</gene>
<dbReference type="EMBL" id="MUKB01000029">
    <property type="protein sequence ID" value="OPX18220.1"/>
    <property type="molecule type" value="Genomic_DNA"/>
</dbReference>
<reference evidence="3" key="1">
    <citation type="submission" date="2017-01" db="EMBL/GenBank/DDBJ databases">
        <title>Novel pathways for hydrocarbon cycling and metabolic interdependencies in hydrothermal sediment communities.</title>
        <authorList>
            <person name="Dombrowski N."/>
            <person name="Seitz K."/>
            <person name="Teske A."/>
            <person name="Baker B."/>
        </authorList>
    </citation>
    <scope>NUCLEOTIDE SEQUENCE [LARGE SCALE GENOMIC DNA]</scope>
</reference>
<dbReference type="InterPro" id="IPR036061">
    <property type="entry name" value="CheW-like_dom_sf"/>
</dbReference>
<dbReference type="PROSITE" id="PS50851">
    <property type="entry name" value="CHEW"/>
    <property type="match status" value="1"/>
</dbReference>
<evidence type="ECO:0000259" key="1">
    <source>
        <dbReference type="PROSITE" id="PS50851"/>
    </source>
</evidence>
<dbReference type="InterPro" id="IPR002545">
    <property type="entry name" value="CheW-lke_dom"/>
</dbReference>
<dbReference type="InterPro" id="IPR039315">
    <property type="entry name" value="CheW"/>
</dbReference>
<dbReference type="PANTHER" id="PTHR22617">
    <property type="entry name" value="CHEMOTAXIS SENSOR HISTIDINE KINASE-RELATED"/>
    <property type="match status" value="1"/>
</dbReference>
<dbReference type="GO" id="GO:0006935">
    <property type="term" value="P:chemotaxis"/>
    <property type="evidence" value="ECO:0007669"/>
    <property type="project" value="InterPro"/>
</dbReference>
<dbReference type="PANTHER" id="PTHR22617:SF23">
    <property type="entry name" value="CHEMOTAXIS PROTEIN CHEW"/>
    <property type="match status" value="1"/>
</dbReference>
<dbReference type="Gene3D" id="2.40.50.180">
    <property type="entry name" value="CheA-289, Domain 4"/>
    <property type="match status" value="1"/>
</dbReference>
<dbReference type="GO" id="GO:0007165">
    <property type="term" value="P:signal transduction"/>
    <property type="evidence" value="ECO:0007669"/>
    <property type="project" value="InterPro"/>
</dbReference>
<dbReference type="Proteomes" id="UP000191663">
    <property type="component" value="Unassembled WGS sequence"/>
</dbReference>
<dbReference type="Pfam" id="PF01584">
    <property type="entry name" value="CheW"/>
    <property type="match status" value="1"/>
</dbReference>